<organism evidence="4 5">
    <name type="scientific">Raphanus sativus</name>
    <name type="common">Radish</name>
    <name type="synonym">Raphanus raphanistrum var. sativus</name>
    <dbReference type="NCBI Taxonomy" id="3726"/>
    <lineage>
        <taxon>Eukaryota</taxon>
        <taxon>Viridiplantae</taxon>
        <taxon>Streptophyta</taxon>
        <taxon>Embryophyta</taxon>
        <taxon>Tracheophyta</taxon>
        <taxon>Spermatophyta</taxon>
        <taxon>Magnoliopsida</taxon>
        <taxon>eudicotyledons</taxon>
        <taxon>Gunneridae</taxon>
        <taxon>Pentapetalae</taxon>
        <taxon>rosids</taxon>
        <taxon>malvids</taxon>
        <taxon>Brassicales</taxon>
        <taxon>Brassicaceae</taxon>
        <taxon>Brassiceae</taxon>
        <taxon>Raphanus</taxon>
    </lineage>
</organism>
<evidence type="ECO:0000259" key="3">
    <source>
        <dbReference type="Pfam" id="PF08458"/>
    </source>
</evidence>
<reference evidence="5" key="2">
    <citation type="submission" date="2025-08" db="UniProtKB">
        <authorList>
            <consortium name="RefSeq"/>
        </authorList>
    </citation>
    <scope>IDENTIFICATION</scope>
    <source>
        <tissue evidence="5">Leaf</tissue>
    </source>
</reference>
<dbReference type="AlphaFoldDB" id="A0A9W3CBY7"/>
<feature type="compositionally biased region" description="Basic and acidic residues" evidence="1">
    <location>
        <begin position="21"/>
        <end position="36"/>
    </location>
</feature>
<evidence type="ECO:0000259" key="2">
    <source>
        <dbReference type="Pfam" id="PF05703"/>
    </source>
</evidence>
<reference evidence="4" key="1">
    <citation type="journal article" date="2019" name="Database">
        <title>The radish genome database (RadishGD): an integrated information resource for radish genomics.</title>
        <authorList>
            <person name="Yu H.J."/>
            <person name="Baek S."/>
            <person name="Lee Y.J."/>
            <person name="Cho A."/>
            <person name="Mun J.H."/>
        </authorList>
    </citation>
    <scope>NUCLEOTIDE SEQUENCE [LARGE SCALE GENOMIC DNA]</scope>
    <source>
        <strain evidence="4">cv. WK10039</strain>
    </source>
</reference>
<dbReference type="InterPro" id="IPR013666">
    <property type="entry name" value="PH_pln"/>
</dbReference>
<sequence length="229" mass="25003">MSALLKHLYKSMVRGRTMGRRLKDQKEKKKQETRARNAEIHAAVSVAGVAAAVAANSASKAAAASEHTVKSTAVAAAVESAASLIASQCIEMAGEIGAGYNQIETAVSSETNARTNGEVVALTASAATEILTLRGAARARMERSNNENKAMLYATKENVEREERNVFGAMTFVSRGEELLKRTCKGDLHWKQVSFNINSTWQVVLKMKSKHVGGTFKKTKKWWECQSRR</sequence>
<evidence type="ECO:0000313" key="5">
    <source>
        <dbReference type="RefSeq" id="XP_056849121.1"/>
    </source>
</evidence>
<name>A0A9W3CBY7_RAPSA</name>
<keyword evidence="4" id="KW-1185">Reference proteome</keyword>
<dbReference type="Proteomes" id="UP000504610">
    <property type="component" value="Chromosome 2"/>
</dbReference>
<protein>
    <submittedName>
        <fullName evidence="5">VAN3-binding protein-like</fullName>
    </submittedName>
</protein>
<dbReference type="PANTHER" id="PTHR31351:SF2">
    <property type="entry name" value="PHOSPHOINOSITIDE BINDING PROTEIN"/>
    <property type="match status" value="1"/>
</dbReference>
<feature type="region of interest" description="Disordered" evidence="1">
    <location>
        <begin position="17"/>
        <end position="36"/>
    </location>
</feature>
<dbReference type="Pfam" id="PF08458">
    <property type="entry name" value="PH_2"/>
    <property type="match status" value="1"/>
</dbReference>
<dbReference type="GeneID" id="130499174"/>
<dbReference type="PANTHER" id="PTHR31351">
    <property type="entry name" value="EXPRESSED PROTEIN"/>
    <property type="match status" value="1"/>
</dbReference>
<dbReference type="KEGG" id="rsz:130499174"/>
<dbReference type="InterPro" id="IPR008546">
    <property type="entry name" value="VAN3-bd-like_auxin_canal"/>
</dbReference>
<gene>
    <name evidence="5" type="primary">LOC130499174</name>
</gene>
<evidence type="ECO:0000256" key="1">
    <source>
        <dbReference type="SAM" id="MobiDB-lite"/>
    </source>
</evidence>
<dbReference type="RefSeq" id="XP_056849121.1">
    <property type="nucleotide sequence ID" value="XM_056993141.1"/>
</dbReference>
<dbReference type="InterPro" id="IPR040269">
    <property type="entry name" value="VAB"/>
</dbReference>
<proteinExistence type="predicted"/>
<feature type="domain" description="Pleckstrin-like plant" evidence="3">
    <location>
        <begin position="178"/>
        <end position="221"/>
    </location>
</feature>
<dbReference type="OrthoDB" id="1926216at2759"/>
<feature type="domain" description="VAN3-binding protein-like auxin canalisation" evidence="2">
    <location>
        <begin position="10"/>
        <end position="149"/>
    </location>
</feature>
<dbReference type="Pfam" id="PF05703">
    <property type="entry name" value="Auxin_canalis"/>
    <property type="match status" value="1"/>
</dbReference>
<accession>A0A9W3CBY7</accession>
<evidence type="ECO:0000313" key="4">
    <source>
        <dbReference type="Proteomes" id="UP000504610"/>
    </source>
</evidence>